<dbReference type="RefSeq" id="WP_136406713.1">
    <property type="nucleotide sequence ID" value="NZ_SSWX01000013.1"/>
</dbReference>
<evidence type="ECO:0000313" key="1">
    <source>
        <dbReference type="EMBL" id="THJ32803.1"/>
    </source>
</evidence>
<gene>
    <name evidence="1" type="ORF">E8K88_10965</name>
</gene>
<proteinExistence type="predicted"/>
<reference evidence="1 2" key="1">
    <citation type="submission" date="2019-04" db="EMBL/GenBank/DDBJ databases">
        <title>Lampropedia sp YIM MLB12 draf genome.</title>
        <authorList>
            <person name="Wang Y.-X."/>
        </authorList>
    </citation>
    <scope>NUCLEOTIDE SEQUENCE [LARGE SCALE GENOMIC DNA]</scope>
    <source>
        <strain evidence="1 2">YIM MLB12</strain>
    </source>
</reference>
<comment type="caution">
    <text evidence="1">The sequence shown here is derived from an EMBL/GenBank/DDBJ whole genome shotgun (WGS) entry which is preliminary data.</text>
</comment>
<organism evidence="1 2">
    <name type="scientific">Lampropedia aestuarii</name>
    <dbReference type="NCBI Taxonomy" id="2562762"/>
    <lineage>
        <taxon>Bacteria</taxon>
        <taxon>Pseudomonadati</taxon>
        <taxon>Pseudomonadota</taxon>
        <taxon>Betaproteobacteria</taxon>
        <taxon>Burkholderiales</taxon>
        <taxon>Comamonadaceae</taxon>
        <taxon>Lampropedia</taxon>
    </lineage>
</organism>
<keyword evidence="2" id="KW-1185">Reference proteome</keyword>
<dbReference type="AlphaFoldDB" id="A0A4S5BNV2"/>
<dbReference type="OrthoDB" id="8611695at2"/>
<protein>
    <recommendedName>
        <fullName evidence="3">DUF2570 domain-containing protein</fullName>
    </recommendedName>
</protein>
<evidence type="ECO:0000313" key="2">
    <source>
        <dbReference type="Proteomes" id="UP000306236"/>
    </source>
</evidence>
<accession>A0A4S5BNV2</accession>
<evidence type="ECO:0008006" key="3">
    <source>
        <dbReference type="Google" id="ProtNLM"/>
    </source>
</evidence>
<dbReference type="Proteomes" id="UP000306236">
    <property type="component" value="Unassembled WGS sequence"/>
</dbReference>
<name>A0A4S5BNV2_9BURK</name>
<dbReference type="EMBL" id="SSWX01000013">
    <property type="protein sequence ID" value="THJ32803.1"/>
    <property type="molecule type" value="Genomic_DNA"/>
</dbReference>
<sequence>MRSAFITGVLALGLGWLAGLWWANQSKARLQLHYELQITQMQAEQDRLRVAAVLAQATALQANTDQANLAALLAAQAGEQIHVQYRTIAQVVEKIIERPVYRSQCLDADGLRQLNDFIRGATDELDRAGATGQPGTAMR</sequence>